<reference evidence="6 7" key="1">
    <citation type="submission" date="2018-03" db="EMBL/GenBank/DDBJ databases">
        <title>Genomic Encyclopedia of Type Strains, Phase III (KMG-III): the genomes of soil and plant-associated and newly described type strains.</title>
        <authorList>
            <person name="Whitman W."/>
        </authorList>
    </citation>
    <scope>NUCLEOTIDE SEQUENCE [LARGE SCALE GENOMIC DNA]</scope>
    <source>
        <strain evidence="6 7">CGMCC 1.9313</strain>
    </source>
</reference>
<dbReference type="EMBL" id="PVTH01000001">
    <property type="protein sequence ID" value="PRY55170.1"/>
    <property type="molecule type" value="Genomic_DNA"/>
</dbReference>
<dbReference type="Proteomes" id="UP000238034">
    <property type="component" value="Unassembled WGS sequence"/>
</dbReference>
<evidence type="ECO:0000256" key="1">
    <source>
        <dbReference type="ARBA" id="ARBA00004141"/>
    </source>
</evidence>
<feature type="transmembrane region" description="Helical" evidence="5">
    <location>
        <begin position="6"/>
        <end position="25"/>
    </location>
</feature>
<dbReference type="AlphaFoldDB" id="A0A2T0UB48"/>
<keyword evidence="2 5" id="KW-0812">Transmembrane</keyword>
<keyword evidence="7" id="KW-1185">Reference proteome</keyword>
<dbReference type="GO" id="GO:0051119">
    <property type="term" value="F:sugar transmembrane transporter activity"/>
    <property type="evidence" value="ECO:0007669"/>
    <property type="project" value="InterPro"/>
</dbReference>
<protein>
    <submittedName>
        <fullName evidence="6">MtN3 and saliva related transmembrane protein</fullName>
    </submittedName>
</protein>
<gene>
    <name evidence="6" type="ORF">B0I27_101138</name>
</gene>
<evidence type="ECO:0000313" key="6">
    <source>
        <dbReference type="EMBL" id="PRY55170.1"/>
    </source>
</evidence>
<keyword evidence="3 5" id="KW-1133">Transmembrane helix</keyword>
<evidence type="ECO:0000256" key="3">
    <source>
        <dbReference type="ARBA" id="ARBA00022989"/>
    </source>
</evidence>
<dbReference type="Gene3D" id="1.20.1280.290">
    <property type="match status" value="1"/>
</dbReference>
<dbReference type="GO" id="GO:0016020">
    <property type="term" value="C:membrane"/>
    <property type="evidence" value="ECO:0007669"/>
    <property type="project" value="UniProtKB-SubCell"/>
</dbReference>
<proteinExistence type="predicted"/>
<evidence type="ECO:0000256" key="4">
    <source>
        <dbReference type="ARBA" id="ARBA00023136"/>
    </source>
</evidence>
<feature type="transmembrane region" description="Helical" evidence="5">
    <location>
        <begin position="37"/>
        <end position="56"/>
    </location>
</feature>
<sequence>MNINETLIGIVAGTCTSTAVIPQLVKTIKEKKAEDVSPLMFFILLTGTSIWTYYGFLKDDLPIIVTNIFSSLVTITMLFMKFRFSSK</sequence>
<keyword evidence="4 5" id="KW-0472">Membrane</keyword>
<dbReference type="OrthoDB" id="122062at2"/>
<evidence type="ECO:0000313" key="7">
    <source>
        <dbReference type="Proteomes" id="UP000238034"/>
    </source>
</evidence>
<organism evidence="6 7">
    <name type="scientific">Arcticibacter pallidicorallinus</name>
    <dbReference type="NCBI Taxonomy" id="1259464"/>
    <lineage>
        <taxon>Bacteria</taxon>
        <taxon>Pseudomonadati</taxon>
        <taxon>Bacteroidota</taxon>
        <taxon>Sphingobacteriia</taxon>
        <taxon>Sphingobacteriales</taxon>
        <taxon>Sphingobacteriaceae</taxon>
        <taxon>Arcticibacter</taxon>
    </lineage>
</organism>
<evidence type="ECO:0000256" key="2">
    <source>
        <dbReference type="ARBA" id="ARBA00022692"/>
    </source>
</evidence>
<dbReference type="NCBIfam" id="NF037968">
    <property type="entry name" value="SemiSWEET_2"/>
    <property type="match status" value="1"/>
</dbReference>
<accession>A0A2T0UB48</accession>
<dbReference type="RefSeq" id="WP_106290388.1">
    <property type="nucleotide sequence ID" value="NZ_PVTH01000001.1"/>
</dbReference>
<evidence type="ECO:0000256" key="5">
    <source>
        <dbReference type="SAM" id="Phobius"/>
    </source>
</evidence>
<comment type="subcellular location">
    <subcellularLocation>
        <location evidence="1">Membrane</location>
        <topology evidence="1">Multi-pass membrane protein</topology>
    </subcellularLocation>
</comment>
<dbReference type="InterPro" id="IPR006603">
    <property type="entry name" value="PQ-loop_rpt"/>
</dbReference>
<dbReference type="InterPro" id="IPR047662">
    <property type="entry name" value="SemiSWEET"/>
</dbReference>
<dbReference type="Pfam" id="PF04193">
    <property type="entry name" value="PQ-loop"/>
    <property type="match status" value="1"/>
</dbReference>
<name>A0A2T0UB48_9SPHI</name>
<comment type="caution">
    <text evidence="6">The sequence shown here is derived from an EMBL/GenBank/DDBJ whole genome shotgun (WGS) entry which is preliminary data.</text>
</comment>
<feature type="transmembrane region" description="Helical" evidence="5">
    <location>
        <begin position="62"/>
        <end position="80"/>
    </location>
</feature>